<sequence length="173" mass="18587">MSPVVATPNPSSGGAEVETQVKDFQTFVSFVLTISIFGASTFAVIMGQMDDPAEIWAPSPPPFTLAQVRKFLGISWICFVLALAVAGYSSSILALWRQRAVRRGAQDGWWKNWDRFGVGASVLLHLLIVSAFLFLSIALVAYVGAVGWVMVGMSSAALIFGLGLSGVQIFEQI</sequence>
<organism evidence="2 3">
    <name type="scientific">Rhypophila decipiens</name>
    <dbReference type="NCBI Taxonomy" id="261697"/>
    <lineage>
        <taxon>Eukaryota</taxon>
        <taxon>Fungi</taxon>
        <taxon>Dikarya</taxon>
        <taxon>Ascomycota</taxon>
        <taxon>Pezizomycotina</taxon>
        <taxon>Sordariomycetes</taxon>
        <taxon>Sordariomycetidae</taxon>
        <taxon>Sordariales</taxon>
        <taxon>Naviculisporaceae</taxon>
        <taxon>Rhypophila</taxon>
    </lineage>
</organism>
<dbReference type="Proteomes" id="UP001301769">
    <property type="component" value="Unassembled WGS sequence"/>
</dbReference>
<feature type="transmembrane region" description="Helical" evidence="1">
    <location>
        <begin position="27"/>
        <end position="46"/>
    </location>
</feature>
<evidence type="ECO:0008006" key="4">
    <source>
        <dbReference type="Google" id="ProtNLM"/>
    </source>
</evidence>
<feature type="transmembrane region" description="Helical" evidence="1">
    <location>
        <begin position="71"/>
        <end position="96"/>
    </location>
</feature>
<evidence type="ECO:0000256" key="1">
    <source>
        <dbReference type="SAM" id="Phobius"/>
    </source>
</evidence>
<accession>A0AAN7B0Z9</accession>
<feature type="transmembrane region" description="Helical" evidence="1">
    <location>
        <begin position="116"/>
        <end position="142"/>
    </location>
</feature>
<gene>
    <name evidence="2" type="ORF">QBC37DRAFT_487845</name>
</gene>
<reference evidence="2" key="2">
    <citation type="submission" date="2023-05" db="EMBL/GenBank/DDBJ databases">
        <authorList>
            <consortium name="Lawrence Berkeley National Laboratory"/>
            <person name="Steindorff A."/>
            <person name="Hensen N."/>
            <person name="Bonometti L."/>
            <person name="Westerberg I."/>
            <person name="Brannstrom I.O."/>
            <person name="Guillou S."/>
            <person name="Cros-Aarteil S."/>
            <person name="Calhoun S."/>
            <person name="Haridas S."/>
            <person name="Kuo A."/>
            <person name="Mondo S."/>
            <person name="Pangilinan J."/>
            <person name="Riley R."/>
            <person name="Labutti K."/>
            <person name="Andreopoulos B."/>
            <person name="Lipzen A."/>
            <person name="Chen C."/>
            <person name="Yanf M."/>
            <person name="Daum C."/>
            <person name="Ng V."/>
            <person name="Clum A."/>
            <person name="Ohm R."/>
            <person name="Martin F."/>
            <person name="Silar P."/>
            <person name="Natvig D."/>
            <person name="Lalanne C."/>
            <person name="Gautier V."/>
            <person name="Ament-Velasquez S.L."/>
            <person name="Kruys A."/>
            <person name="Hutchinson M.I."/>
            <person name="Powell A.J."/>
            <person name="Barry K."/>
            <person name="Miller A.N."/>
            <person name="Grigoriev I.V."/>
            <person name="Debuchy R."/>
            <person name="Gladieux P."/>
            <person name="Thoren M.H."/>
            <person name="Johannesson H."/>
        </authorList>
    </citation>
    <scope>NUCLEOTIDE SEQUENCE</scope>
    <source>
        <strain evidence="2">PSN293</strain>
    </source>
</reference>
<name>A0AAN7B0Z9_9PEZI</name>
<dbReference type="AlphaFoldDB" id="A0AAN7B0Z9"/>
<keyword evidence="1" id="KW-0812">Transmembrane</keyword>
<dbReference type="EMBL" id="MU858337">
    <property type="protein sequence ID" value="KAK4206918.1"/>
    <property type="molecule type" value="Genomic_DNA"/>
</dbReference>
<keyword evidence="1" id="KW-0472">Membrane</keyword>
<evidence type="ECO:0000313" key="3">
    <source>
        <dbReference type="Proteomes" id="UP001301769"/>
    </source>
</evidence>
<evidence type="ECO:0000313" key="2">
    <source>
        <dbReference type="EMBL" id="KAK4206918.1"/>
    </source>
</evidence>
<reference evidence="2" key="1">
    <citation type="journal article" date="2023" name="Mol. Phylogenet. Evol.">
        <title>Genome-scale phylogeny and comparative genomics of the fungal order Sordariales.</title>
        <authorList>
            <person name="Hensen N."/>
            <person name="Bonometti L."/>
            <person name="Westerberg I."/>
            <person name="Brannstrom I.O."/>
            <person name="Guillou S."/>
            <person name="Cros-Aarteil S."/>
            <person name="Calhoun S."/>
            <person name="Haridas S."/>
            <person name="Kuo A."/>
            <person name="Mondo S."/>
            <person name="Pangilinan J."/>
            <person name="Riley R."/>
            <person name="LaButti K."/>
            <person name="Andreopoulos B."/>
            <person name="Lipzen A."/>
            <person name="Chen C."/>
            <person name="Yan M."/>
            <person name="Daum C."/>
            <person name="Ng V."/>
            <person name="Clum A."/>
            <person name="Steindorff A."/>
            <person name="Ohm R.A."/>
            <person name="Martin F."/>
            <person name="Silar P."/>
            <person name="Natvig D.O."/>
            <person name="Lalanne C."/>
            <person name="Gautier V."/>
            <person name="Ament-Velasquez S.L."/>
            <person name="Kruys A."/>
            <person name="Hutchinson M.I."/>
            <person name="Powell A.J."/>
            <person name="Barry K."/>
            <person name="Miller A.N."/>
            <person name="Grigoriev I.V."/>
            <person name="Debuchy R."/>
            <person name="Gladieux P."/>
            <person name="Hiltunen Thoren M."/>
            <person name="Johannesson H."/>
        </authorList>
    </citation>
    <scope>NUCLEOTIDE SEQUENCE</scope>
    <source>
        <strain evidence="2">PSN293</strain>
    </source>
</reference>
<protein>
    <recommendedName>
        <fullName evidence="4">Transmembrane protein</fullName>
    </recommendedName>
</protein>
<keyword evidence="3" id="KW-1185">Reference proteome</keyword>
<proteinExistence type="predicted"/>
<feature type="transmembrane region" description="Helical" evidence="1">
    <location>
        <begin position="148"/>
        <end position="170"/>
    </location>
</feature>
<comment type="caution">
    <text evidence="2">The sequence shown here is derived from an EMBL/GenBank/DDBJ whole genome shotgun (WGS) entry which is preliminary data.</text>
</comment>
<keyword evidence="1" id="KW-1133">Transmembrane helix</keyword>